<dbReference type="PRINTS" id="PR00344">
    <property type="entry name" value="BCTRLSENSOR"/>
</dbReference>
<dbReference type="InterPro" id="IPR004358">
    <property type="entry name" value="Sig_transdc_His_kin-like_C"/>
</dbReference>
<dbReference type="InterPro" id="IPR036890">
    <property type="entry name" value="HATPase_C_sf"/>
</dbReference>
<keyword evidence="10" id="KW-0408">Iron</keyword>
<dbReference type="GO" id="GO:0051539">
    <property type="term" value="F:4 iron, 4 sulfur cluster binding"/>
    <property type="evidence" value="ECO:0007669"/>
    <property type="project" value="UniProtKB-KW"/>
</dbReference>
<sequence length="371" mass="41971">MNLFPKSTGPYPYVWLLLWFPQFFFNVLQADGYAVKITGVVCGLILMFVFRQMYWAANWNLVLYFYMGIIAVSLVAMIIDPVMLFYSILPVLLLAYADKSNQLAAGLSGLVLAFIAVSWLHSGSLSFFFPSYIFFLLIIELTVAVAVFLYERTKKLHHQLNDANEQIIALTREQERSRFARDLHDTLGHTLTMIIMKSELAFRFIEKDGQKAKKEIEEMEHIAREALRQTRDLVSGTRNRSLTEELNEAKRILIEKGIDVLMKFPDHWPLLPHQDETMIALVLREAVTNIVRHSAAAHCELNSHLSQQNLIIDITDDGKGIKDSAAAGSGLQTMQERMKLAGGTVVFIPKSKGTTVRLSLPLPPKRESEGA</sequence>
<evidence type="ECO:0000256" key="10">
    <source>
        <dbReference type="ARBA" id="ARBA00023004"/>
    </source>
</evidence>
<dbReference type="AlphaFoldDB" id="A0AAU8ICY2"/>
<comment type="catalytic activity">
    <reaction evidence="1">
        <text>ATP + protein L-histidine = ADP + protein N-phospho-L-histidine.</text>
        <dbReference type="EC" id="2.7.13.3"/>
    </reaction>
</comment>
<dbReference type="InterPro" id="IPR050482">
    <property type="entry name" value="Sensor_HK_TwoCompSys"/>
</dbReference>
<dbReference type="PANTHER" id="PTHR24421:SF63">
    <property type="entry name" value="SENSOR HISTIDINE KINASE DESK"/>
    <property type="match status" value="1"/>
</dbReference>
<keyword evidence="12" id="KW-0411">Iron-sulfur</keyword>
<keyword evidence="15" id="KW-0472">Membrane</keyword>
<evidence type="ECO:0000313" key="17">
    <source>
        <dbReference type="EMBL" id="XCJ15916.1"/>
    </source>
</evidence>
<evidence type="ECO:0000256" key="2">
    <source>
        <dbReference type="ARBA" id="ARBA00001966"/>
    </source>
</evidence>
<keyword evidence="7" id="KW-0963">Cytoplasm</keyword>
<dbReference type="SUPFAM" id="SSF55874">
    <property type="entry name" value="ATPase domain of HSP90 chaperone/DNA topoisomerase II/histidine kinase"/>
    <property type="match status" value="1"/>
</dbReference>
<protein>
    <recommendedName>
        <fullName evidence="5">Oxygen sensor histidine kinase NreB</fullName>
        <ecNumber evidence="4">2.7.13.3</ecNumber>
    </recommendedName>
    <alternativeName>
        <fullName evidence="14">Nitrogen regulation protein B</fullName>
    </alternativeName>
</protein>
<keyword evidence="15" id="KW-1133">Transmembrane helix</keyword>
<dbReference type="EC" id="2.7.13.3" evidence="4"/>
<dbReference type="Pfam" id="PF02518">
    <property type="entry name" value="HATPase_c"/>
    <property type="match status" value="1"/>
</dbReference>
<dbReference type="InterPro" id="IPR011712">
    <property type="entry name" value="Sig_transdc_His_kin_sub3_dim/P"/>
</dbReference>
<evidence type="ECO:0000256" key="5">
    <source>
        <dbReference type="ARBA" id="ARBA00017322"/>
    </source>
</evidence>
<dbReference type="GO" id="GO:0046983">
    <property type="term" value="F:protein dimerization activity"/>
    <property type="evidence" value="ECO:0007669"/>
    <property type="project" value="InterPro"/>
</dbReference>
<feature type="transmembrane region" description="Helical" evidence="15">
    <location>
        <begin position="63"/>
        <end position="96"/>
    </location>
</feature>
<evidence type="ECO:0000256" key="3">
    <source>
        <dbReference type="ARBA" id="ARBA00004496"/>
    </source>
</evidence>
<dbReference type="CDD" id="cd16917">
    <property type="entry name" value="HATPase_UhpB-NarQ-NarX-like"/>
    <property type="match status" value="1"/>
</dbReference>
<comment type="cofactor">
    <cofactor evidence="2">
        <name>[4Fe-4S] cluster</name>
        <dbReference type="ChEBI" id="CHEBI:49883"/>
    </cofactor>
</comment>
<feature type="domain" description="Histidine kinase/HSP90-like ATPase" evidence="16">
    <location>
        <begin position="274"/>
        <end position="364"/>
    </location>
</feature>
<evidence type="ECO:0000256" key="11">
    <source>
        <dbReference type="ARBA" id="ARBA00023012"/>
    </source>
</evidence>
<organism evidence="17">
    <name type="scientific">Sporolactobacillus sp. Y61</name>
    <dbReference type="NCBI Taxonomy" id="3160863"/>
    <lineage>
        <taxon>Bacteria</taxon>
        <taxon>Bacillati</taxon>
        <taxon>Bacillota</taxon>
        <taxon>Bacilli</taxon>
        <taxon>Bacillales</taxon>
        <taxon>Sporolactobacillaceae</taxon>
        <taxon>Sporolactobacillus</taxon>
    </lineage>
</organism>
<evidence type="ECO:0000256" key="13">
    <source>
        <dbReference type="ARBA" id="ARBA00024827"/>
    </source>
</evidence>
<proteinExistence type="predicted"/>
<dbReference type="GO" id="GO:0016020">
    <property type="term" value="C:membrane"/>
    <property type="evidence" value="ECO:0007669"/>
    <property type="project" value="InterPro"/>
</dbReference>
<dbReference type="PANTHER" id="PTHR24421">
    <property type="entry name" value="NITRATE/NITRITE SENSOR PROTEIN NARX-RELATED"/>
    <property type="match status" value="1"/>
</dbReference>
<keyword evidence="6" id="KW-0479">Metal-binding</keyword>
<dbReference type="GO" id="GO:0005737">
    <property type="term" value="C:cytoplasm"/>
    <property type="evidence" value="ECO:0007669"/>
    <property type="project" value="UniProtKB-SubCell"/>
</dbReference>
<evidence type="ECO:0000256" key="12">
    <source>
        <dbReference type="ARBA" id="ARBA00023014"/>
    </source>
</evidence>
<keyword evidence="9 17" id="KW-0418">Kinase</keyword>
<feature type="transmembrane region" description="Helical" evidence="15">
    <location>
        <begin position="127"/>
        <end position="150"/>
    </location>
</feature>
<dbReference type="Pfam" id="PF07730">
    <property type="entry name" value="HisKA_3"/>
    <property type="match status" value="1"/>
</dbReference>
<dbReference type="GO" id="GO:0000155">
    <property type="term" value="F:phosphorelay sensor kinase activity"/>
    <property type="evidence" value="ECO:0007669"/>
    <property type="project" value="InterPro"/>
</dbReference>
<evidence type="ECO:0000256" key="7">
    <source>
        <dbReference type="ARBA" id="ARBA00022490"/>
    </source>
</evidence>
<evidence type="ECO:0000259" key="16">
    <source>
        <dbReference type="SMART" id="SM00387"/>
    </source>
</evidence>
<accession>A0AAU8ICY2</accession>
<comment type="subcellular location">
    <subcellularLocation>
        <location evidence="3">Cytoplasm</location>
    </subcellularLocation>
</comment>
<feature type="transmembrane region" description="Helical" evidence="15">
    <location>
        <begin position="103"/>
        <end position="121"/>
    </location>
</feature>
<evidence type="ECO:0000256" key="6">
    <source>
        <dbReference type="ARBA" id="ARBA00022485"/>
    </source>
</evidence>
<feature type="transmembrane region" description="Helical" evidence="15">
    <location>
        <begin position="12"/>
        <end position="30"/>
    </location>
</feature>
<keyword evidence="8" id="KW-0808">Transferase</keyword>
<gene>
    <name evidence="17" type="ORF">ABNN70_09315</name>
</gene>
<dbReference type="InterPro" id="IPR003594">
    <property type="entry name" value="HATPase_dom"/>
</dbReference>
<keyword evidence="15" id="KW-0812">Transmembrane</keyword>
<evidence type="ECO:0000256" key="1">
    <source>
        <dbReference type="ARBA" id="ARBA00000085"/>
    </source>
</evidence>
<keyword evidence="11" id="KW-0902">Two-component regulatory system</keyword>
<evidence type="ECO:0000256" key="15">
    <source>
        <dbReference type="SAM" id="Phobius"/>
    </source>
</evidence>
<dbReference type="SMART" id="SM00387">
    <property type="entry name" value="HATPase_c"/>
    <property type="match status" value="1"/>
</dbReference>
<dbReference type="Gene3D" id="1.20.5.1930">
    <property type="match status" value="1"/>
</dbReference>
<dbReference type="Gene3D" id="3.30.565.10">
    <property type="entry name" value="Histidine kinase-like ATPase, C-terminal domain"/>
    <property type="match status" value="1"/>
</dbReference>
<name>A0AAU8ICY2_9BACL</name>
<evidence type="ECO:0000256" key="8">
    <source>
        <dbReference type="ARBA" id="ARBA00022679"/>
    </source>
</evidence>
<reference evidence="17" key="1">
    <citation type="submission" date="2024-06" db="EMBL/GenBank/DDBJ databases">
        <authorList>
            <person name="Fan A."/>
            <person name="Zhang F.Y."/>
            <person name="Zhang L."/>
        </authorList>
    </citation>
    <scope>NUCLEOTIDE SEQUENCE</scope>
    <source>
        <strain evidence="17">Y61</strain>
    </source>
</reference>
<evidence type="ECO:0000256" key="4">
    <source>
        <dbReference type="ARBA" id="ARBA00012438"/>
    </source>
</evidence>
<keyword evidence="6" id="KW-0004">4Fe-4S</keyword>
<evidence type="ECO:0000256" key="9">
    <source>
        <dbReference type="ARBA" id="ARBA00022777"/>
    </source>
</evidence>
<dbReference type="RefSeq" id="WP_353947642.1">
    <property type="nucleotide sequence ID" value="NZ_CP159510.1"/>
</dbReference>
<evidence type="ECO:0000256" key="14">
    <source>
        <dbReference type="ARBA" id="ARBA00030800"/>
    </source>
</evidence>
<dbReference type="EMBL" id="CP159510">
    <property type="protein sequence ID" value="XCJ15916.1"/>
    <property type="molecule type" value="Genomic_DNA"/>
</dbReference>
<feature type="transmembrane region" description="Helical" evidence="15">
    <location>
        <begin position="37"/>
        <end position="57"/>
    </location>
</feature>
<comment type="function">
    <text evidence="13">Member of the two-component regulatory system NreB/NreC involved in the control of dissimilatory nitrate/nitrite reduction in response to oxygen. NreB functions as a direct oxygen sensor histidine kinase which is autophosphorylated, in the absence of oxygen, probably at the conserved histidine residue, and transfers its phosphate group probably to a conserved aspartate residue of NreC. NreB/NreC activates the expression of the nitrate (narGHJI) and nitrite (nir) reductase operons, as well as the putative nitrate transporter gene narT.</text>
</comment>